<proteinExistence type="inferred from homology"/>
<dbReference type="GO" id="GO:0050660">
    <property type="term" value="F:flavin adenine dinucleotide binding"/>
    <property type="evidence" value="ECO:0007669"/>
    <property type="project" value="InterPro"/>
</dbReference>
<dbReference type="PROSITE" id="PS00623">
    <property type="entry name" value="GMC_OXRED_1"/>
    <property type="match status" value="1"/>
</dbReference>
<dbReference type="PIRSF" id="PIRSF000137">
    <property type="entry name" value="Alcohol_oxidase"/>
    <property type="match status" value="1"/>
</dbReference>
<evidence type="ECO:0000256" key="2">
    <source>
        <dbReference type="ARBA" id="ARBA00010790"/>
    </source>
</evidence>
<feature type="domain" description="Glucose-methanol-choline oxidoreductase N-terminal" evidence="9">
    <location>
        <begin position="315"/>
        <end position="329"/>
    </location>
</feature>
<dbReference type="InterPro" id="IPR012132">
    <property type="entry name" value="GMC_OxRdtase"/>
</dbReference>
<evidence type="ECO:0000259" key="9">
    <source>
        <dbReference type="PROSITE" id="PS00624"/>
    </source>
</evidence>
<evidence type="ECO:0000313" key="13">
    <source>
        <dbReference type="RefSeq" id="XP_052133025.1"/>
    </source>
</evidence>
<dbReference type="SUPFAM" id="SSF54373">
    <property type="entry name" value="FAD-linked reductases, C-terminal domain"/>
    <property type="match status" value="1"/>
</dbReference>
<feature type="signal peptide" evidence="7">
    <location>
        <begin position="1"/>
        <end position="19"/>
    </location>
</feature>
<dbReference type="InterPro" id="IPR036188">
    <property type="entry name" value="FAD/NAD-bd_sf"/>
</dbReference>
<comment type="similarity">
    <text evidence="2 6">Belongs to the GMC oxidoreductase family.</text>
</comment>
<evidence type="ECO:0000256" key="6">
    <source>
        <dbReference type="RuleBase" id="RU003968"/>
    </source>
</evidence>
<dbReference type="OrthoDB" id="269227at2759"/>
<dbReference type="Pfam" id="PF05199">
    <property type="entry name" value="GMC_oxred_C"/>
    <property type="match status" value="1"/>
</dbReference>
<dbReference type="Gene3D" id="3.30.560.10">
    <property type="entry name" value="Glucose Oxidase, domain 3"/>
    <property type="match status" value="1"/>
</dbReference>
<dbReference type="RefSeq" id="XP_052133024.1">
    <property type="nucleotide sequence ID" value="XM_052277064.1"/>
</dbReference>
<name>A0A6J1TQR4_FRAOC</name>
<feature type="binding site" evidence="5">
    <location>
        <position position="138"/>
    </location>
    <ligand>
        <name>FAD</name>
        <dbReference type="ChEBI" id="CHEBI:57692"/>
    </ligand>
</feature>
<evidence type="ECO:0000256" key="7">
    <source>
        <dbReference type="SAM" id="SignalP"/>
    </source>
</evidence>
<dbReference type="Pfam" id="PF00732">
    <property type="entry name" value="GMC_oxred_N"/>
    <property type="match status" value="1"/>
</dbReference>
<evidence type="ECO:0000256" key="5">
    <source>
        <dbReference type="PIRSR" id="PIRSR000137-2"/>
    </source>
</evidence>
<evidence type="ECO:0000256" key="1">
    <source>
        <dbReference type="ARBA" id="ARBA00001974"/>
    </source>
</evidence>
<dbReference type="GO" id="GO:0016614">
    <property type="term" value="F:oxidoreductase activity, acting on CH-OH group of donors"/>
    <property type="evidence" value="ECO:0007669"/>
    <property type="project" value="InterPro"/>
</dbReference>
<evidence type="ECO:0000256" key="4">
    <source>
        <dbReference type="ARBA" id="ARBA00022827"/>
    </source>
</evidence>
<evidence type="ECO:0000313" key="10">
    <source>
        <dbReference type="Proteomes" id="UP000504606"/>
    </source>
</evidence>
<dbReference type="KEGG" id="foc:113217984"/>
<evidence type="ECO:0000256" key="3">
    <source>
        <dbReference type="ARBA" id="ARBA00022630"/>
    </source>
</evidence>
<dbReference type="Gene3D" id="3.50.50.60">
    <property type="entry name" value="FAD/NAD(P)-binding domain"/>
    <property type="match status" value="1"/>
</dbReference>
<evidence type="ECO:0000313" key="12">
    <source>
        <dbReference type="RefSeq" id="XP_052133024.1"/>
    </source>
</evidence>
<comment type="cofactor">
    <cofactor evidence="1 5">
        <name>FAD</name>
        <dbReference type="ChEBI" id="CHEBI:57692"/>
    </cofactor>
</comment>
<protein>
    <submittedName>
        <fullName evidence="11 12">Glucose dehydrogenase [FAD, quinone]-like isoform X1</fullName>
    </submittedName>
</protein>
<dbReference type="GeneID" id="113217984"/>
<keyword evidence="10" id="KW-1185">Reference proteome</keyword>
<dbReference type="Proteomes" id="UP000504606">
    <property type="component" value="Unplaced"/>
</dbReference>
<feature type="binding site" evidence="5">
    <location>
        <position position="142"/>
    </location>
    <ligand>
        <name>FAD</name>
        <dbReference type="ChEBI" id="CHEBI:57692"/>
    </ligand>
</feature>
<keyword evidence="7" id="KW-0732">Signal</keyword>
<organism evidence="10 11">
    <name type="scientific">Frankliniella occidentalis</name>
    <name type="common">Western flower thrips</name>
    <name type="synonym">Euthrips occidentalis</name>
    <dbReference type="NCBI Taxonomy" id="133901"/>
    <lineage>
        <taxon>Eukaryota</taxon>
        <taxon>Metazoa</taxon>
        <taxon>Ecdysozoa</taxon>
        <taxon>Arthropoda</taxon>
        <taxon>Hexapoda</taxon>
        <taxon>Insecta</taxon>
        <taxon>Pterygota</taxon>
        <taxon>Neoptera</taxon>
        <taxon>Paraneoptera</taxon>
        <taxon>Thysanoptera</taxon>
        <taxon>Terebrantia</taxon>
        <taxon>Thripoidea</taxon>
        <taxon>Thripidae</taxon>
        <taxon>Frankliniella</taxon>
    </lineage>
</organism>
<dbReference type="AlphaFoldDB" id="A0A6J1TQR4"/>
<keyword evidence="4 5" id="KW-0274">FAD</keyword>
<evidence type="ECO:0000313" key="11">
    <source>
        <dbReference type="RefSeq" id="XP_026293885.1"/>
    </source>
</evidence>
<dbReference type="InterPro" id="IPR007867">
    <property type="entry name" value="GMC_OxRtase_C"/>
</dbReference>
<sequence length="606" mass="64736">MSPAWLVVTFSLLFGGLEGAEMALPPAFLQKVRQQAGPSAEYPEDAAPGLRDGEHFDVVVVGAGASGAAVAARLAAARPDWKVLAMEAGGDPPVEAEIPGLWFRLWQQGLIYGYQSEPRKDAFQGMKGNSTSMIRGKVLGGTSTINGMPYLRGHPGDYDAWGIDGWSFKDVLPFFKRSEDMRAEGEPDLHGVGGEMTVEAAAGDRADPLKAVIRCAVRELGLSEVEDLSGPGPGPLGWGDPPRTQRDGLRCGSAKAFLSKASPAGLAPNLRIARHCVATRLRFDAGRVSAVEAVVGADRKPVVVHVDKEVVLSAGAMETPKLLLLSGVGPCADLEALGVPVVADLPVGKGLQDHAMFPGIVFTVPPAQPQTADPLTAFLEERSGPLANIGLMELMGFTRTPSTKHWAVPSVQFNHVRYPKGMYQSKTLTDEMEQAIKRINEDADILVVMPFLLHPGRAGRISLRSTNPADPPLFESGLLADPRDVHTLVEAIRIVEQMAQTKSFQEAGVTLRFVELPGDEADGVVPGSTRYWERLVRELAGSAFHPVATCPLGDVLDGRLRVRGVRGLRVGDAAAMPTPVSGNPNAPAIMVGERVAQFIIEDHQDK</sequence>
<feature type="chain" id="PRO_5044639570" evidence="7">
    <location>
        <begin position="20"/>
        <end position="606"/>
    </location>
</feature>
<reference evidence="11 12" key="1">
    <citation type="submission" date="2025-04" db="UniProtKB">
        <authorList>
            <consortium name="RefSeq"/>
        </authorList>
    </citation>
    <scope>IDENTIFICATION</scope>
    <source>
        <tissue evidence="11 12">Whole organism</tissue>
    </source>
</reference>
<accession>A0A6J1TQR4</accession>
<dbReference type="RefSeq" id="XP_052133025.1">
    <property type="nucleotide sequence ID" value="XM_052277065.1"/>
</dbReference>
<feature type="domain" description="Glucose-methanol-choline oxidoreductase N-terminal" evidence="8">
    <location>
        <begin position="136"/>
        <end position="159"/>
    </location>
</feature>
<dbReference type="RefSeq" id="XP_026293885.1">
    <property type="nucleotide sequence ID" value="XM_026438100.2"/>
</dbReference>
<dbReference type="SUPFAM" id="SSF51905">
    <property type="entry name" value="FAD/NAD(P)-binding domain"/>
    <property type="match status" value="1"/>
</dbReference>
<dbReference type="PANTHER" id="PTHR11552:SF147">
    <property type="entry name" value="CHOLINE DEHYDROGENASE, MITOCHONDRIAL"/>
    <property type="match status" value="1"/>
</dbReference>
<dbReference type="PANTHER" id="PTHR11552">
    <property type="entry name" value="GLUCOSE-METHANOL-CHOLINE GMC OXIDOREDUCTASE"/>
    <property type="match status" value="1"/>
</dbReference>
<gene>
    <name evidence="11 12 13" type="primary">LOC113217984</name>
</gene>
<evidence type="ECO:0000259" key="8">
    <source>
        <dbReference type="PROSITE" id="PS00623"/>
    </source>
</evidence>
<dbReference type="PROSITE" id="PS00624">
    <property type="entry name" value="GMC_OXRED_2"/>
    <property type="match status" value="1"/>
</dbReference>
<dbReference type="InterPro" id="IPR000172">
    <property type="entry name" value="GMC_OxRdtase_N"/>
</dbReference>
<keyword evidence="3 6" id="KW-0285">Flavoprotein</keyword>